<gene>
    <name evidence="1" type="ORF">AMTR_s00017p00248510</name>
</gene>
<sequence>MALAKKNTLRSEQKMFEPVSEVVLLVKSFYERSADGGNGGLPTIYNFLQEFEIHLNCMEVSEIMGLVCLLKKFPNLNALCLKDYEEELQPEGKLTKTNLETLNSDAMSCLAQLKKLKLVLATHCDETLDIIEFFLLNAGVLDEFFIKIGSLQNQEEKSKVAERLDSFPKASPEAKIIFS</sequence>
<evidence type="ECO:0000313" key="1">
    <source>
        <dbReference type="EMBL" id="ERN08765.1"/>
    </source>
</evidence>
<dbReference type="HOGENOM" id="CLU_1646001_0_0_1"/>
<accession>W1PNM5</accession>
<evidence type="ECO:0000313" key="2">
    <source>
        <dbReference type="Proteomes" id="UP000017836"/>
    </source>
</evidence>
<dbReference type="EMBL" id="KI393256">
    <property type="protein sequence ID" value="ERN08765.1"/>
    <property type="molecule type" value="Genomic_DNA"/>
</dbReference>
<reference evidence="2" key="1">
    <citation type="journal article" date="2013" name="Science">
        <title>The Amborella genome and the evolution of flowering plants.</title>
        <authorList>
            <consortium name="Amborella Genome Project"/>
        </authorList>
    </citation>
    <scope>NUCLEOTIDE SEQUENCE [LARGE SCALE GENOMIC DNA]</scope>
</reference>
<protein>
    <recommendedName>
        <fullName evidence="3">FBD domain-containing protein</fullName>
    </recommendedName>
</protein>
<proteinExistence type="predicted"/>
<dbReference type="Gramene" id="ERN08765">
    <property type="protein sequence ID" value="ERN08765"/>
    <property type="gene ID" value="AMTR_s00017p00248510"/>
</dbReference>
<dbReference type="AlphaFoldDB" id="W1PNM5"/>
<dbReference type="Proteomes" id="UP000017836">
    <property type="component" value="Unassembled WGS sequence"/>
</dbReference>
<keyword evidence="2" id="KW-1185">Reference proteome</keyword>
<name>W1PNM5_AMBTC</name>
<evidence type="ECO:0008006" key="3">
    <source>
        <dbReference type="Google" id="ProtNLM"/>
    </source>
</evidence>
<organism evidence="1 2">
    <name type="scientific">Amborella trichopoda</name>
    <dbReference type="NCBI Taxonomy" id="13333"/>
    <lineage>
        <taxon>Eukaryota</taxon>
        <taxon>Viridiplantae</taxon>
        <taxon>Streptophyta</taxon>
        <taxon>Embryophyta</taxon>
        <taxon>Tracheophyta</taxon>
        <taxon>Spermatophyta</taxon>
        <taxon>Magnoliopsida</taxon>
        <taxon>Amborellales</taxon>
        <taxon>Amborellaceae</taxon>
        <taxon>Amborella</taxon>
    </lineage>
</organism>